<name>A0ABU8KIU9_9HYPH</name>
<accession>A0ABU8KIU9</accession>
<dbReference type="SUPFAM" id="SSF53756">
    <property type="entry name" value="UDP-Glycosyltransferase/glycogen phosphorylase"/>
    <property type="match status" value="1"/>
</dbReference>
<feature type="region of interest" description="Disordered" evidence="1">
    <location>
        <begin position="383"/>
        <end position="407"/>
    </location>
</feature>
<comment type="caution">
    <text evidence="3">The sequence shown here is derived from an EMBL/GenBank/DDBJ whole genome shotgun (WGS) entry which is preliminary data.</text>
</comment>
<dbReference type="GO" id="GO:0016757">
    <property type="term" value="F:glycosyltransferase activity"/>
    <property type="evidence" value="ECO:0007669"/>
    <property type="project" value="UniProtKB-KW"/>
</dbReference>
<organism evidence="3 4">
    <name type="scientific">Mesorhizobium argentiipisi</name>
    <dbReference type="NCBI Taxonomy" id="3015175"/>
    <lineage>
        <taxon>Bacteria</taxon>
        <taxon>Pseudomonadati</taxon>
        <taxon>Pseudomonadota</taxon>
        <taxon>Alphaproteobacteria</taxon>
        <taxon>Hyphomicrobiales</taxon>
        <taxon>Phyllobacteriaceae</taxon>
        <taxon>Mesorhizobium</taxon>
    </lineage>
</organism>
<dbReference type="EC" id="2.4.-.-" evidence="3"/>
<sequence length="407" mass="44608">MKPHLVCVGGEDHALRIPFLMEMRERGFRVTAVSSGEEAPFLRHGIAHRSYRFDRFATGGGNAGTVRTLRSLISELRPDIVQSFDTKPNLLTPLAVRGQAPVVRTINGLGWTFSSLQPRALALRPVFCGLQWLASFWTAATVFQNRDDRTFFERYRLIGRGDSLLIGGSGIDIGAFAAARRLGPSAARLRQEFGLQSAEVVMFVGRLTRQKGIPTLLAAIPKVLAKRPDARFVFVGPWQSEGPFAVEASEFERFASHVVVLGKRQDVPALLGMADIFAFPTEYREGIPRVLLEAGLAGLPTVASRMPGCSDFIEDGWNGYLVAPRDPDALADRIIELLSDRPLAATLGSRSAAVVRERFALPLIVDQYCDLYDKTINARSQGGAVRSRSATAPRRDLADRRLGGLHG</sequence>
<dbReference type="Pfam" id="PF13692">
    <property type="entry name" value="Glyco_trans_1_4"/>
    <property type="match status" value="1"/>
</dbReference>
<dbReference type="PANTHER" id="PTHR12526">
    <property type="entry name" value="GLYCOSYLTRANSFERASE"/>
    <property type="match status" value="1"/>
</dbReference>
<proteinExistence type="predicted"/>
<evidence type="ECO:0000259" key="2">
    <source>
        <dbReference type="Pfam" id="PF13439"/>
    </source>
</evidence>
<keyword evidence="3" id="KW-0808">Transferase</keyword>
<evidence type="ECO:0000256" key="1">
    <source>
        <dbReference type="SAM" id="MobiDB-lite"/>
    </source>
</evidence>
<dbReference type="RefSeq" id="WP_337095870.1">
    <property type="nucleotide sequence ID" value="NZ_JAPYKO010000024.1"/>
</dbReference>
<reference evidence="3 4" key="1">
    <citation type="submission" date="2022-12" db="EMBL/GenBank/DDBJ databases">
        <authorList>
            <person name="Muema E."/>
        </authorList>
    </citation>
    <scope>NUCLEOTIDE SEQUENCE [LARGE SCALE GENOMIC DNA]</scope>
    <source>
        <strain evidence="4">1330</strain>
    </source>
</reference>
<dbReference type="Proteomes" id="UP001366503">
    <property type="component" value="Unassembled WGS sequence"/>
</dbReference>
<keyword evidence="4" id="KW-1185">Reference proteome</keyword>
<gene>
    <name evidence="3" type="ORF">O7A05_26250</name>
</gene>
<dbReference type="PANTHER" id="PTHR12526:SF638">
    <property type="entry name" value="SPORE COAT PROTEIN SA"/>
    <property type="match status" value="1"/>
</dbReference>
<evidence type="ECO:0000313" key="4">
    <source>
        <dbReference type="Proteomes" id="UP001366503"/>
    </source>
</evidence>
<dbReference type="Gene3D" id="3.40.50.2000">
    <property type="entry name" value="Glycogen Phosphorylase B"/>
    <property type="match status" value="2"/>
</dbReference>
<feature type="compositionally biased region" description="Basic and acidic residues" evidence="1">
    <location>
        <begin position="393"/>
        <end position="407"/>
    </location>
</feature>
<dbReference type="Pfam" id="PF13439">
    <property type="entry name" value="Glyco_transf_4"/>
    <property type="match status" value="1"/>
</dbReference>
<evidence type="ECO:0000313" key="3">
    <source>
        <dbReference type="EMBL" id="MEI9405642.1"/>
    </source>
</evidence>
<feature type="domain" description="Glycosyltransferase subfamily 4-like N-terminal" evidence="2">
    <location>
        <begin position="22"/>
        <end position="111"/>
    </location>
</feature>
<dbReference type="InterPro" id="IPR028098">
    <property type="entry name" value="Glyco_trans_4-like_N"/>
</dbReference>
<protein>
    <submittedName>
        <fullName evidence="3">Glycosyltransferase</fullName>
        <ecNumber evidence="3">2.4.-.-</ecNumber>
    </submittedName>
</protein>
<dbReference type="EMBL" id="JAPYKO010000024">
    <property type="protein sequence ID" value="MEI9405642.1"/>
    <property type="molecule type" value="Genomic_DNA"/>
</dbReference>
<keyword evidence="3" id="KW-0328">Glycosyltransferase</keyword>